<protein>
    <submittedName>
        <fullName evidence="2">Ubiquitin specific peptidase 15</fullName>
    </submittedName>
</protein>
<dbReference type="SUPFAM" id="SSF48403">
    <property type="entry name" value="Ankyrin repeat"/>
    <property type="match status" value="1"/>
</dbReference>
<name>W7TB54_9STRA</name>
<gene>
    <name evidence="2" type="ORF">Naga_100047g28</name>
</gene>
<proteinExistence type="predicted"/>
<sequence length="614" mass="67354">MRAVSLEGVSKRKRSVTSFSQPCPPKLRRSRRGRHDNGPSACETPNAVSETGFQGNKTRASIKDSAARPAGCRAPQVDTTSPRPLTPTALLTSMERRSIGISGLLRASFSGNAAEFEAEAHRLCALIPAKLLSSFTSLSSAAAFSSEWTRADARGRSILHGAASSGHPTILQHVLDAKVFDIDQPAEGGLTALCYALDRRDFVGATTLLAAGANADKVESLYGFWDAAWATERMGMFGTPRADALDILRTALSQALVQNDDRCRPWLDLTTQHGLFEEWKASLKVGSRVDARDCDYRWYEAEVVGTFERGVRVSYLSWGRRFDEDLSLDSLRVLPAYSVVPAWRETLSVGSHVEILATAAGPMAAGSTSAAATLPSPEDPQERKWWDATAVDIQRSRRRILLSVDGRPSVTRWVDMDGREIADIGTHVKPAPPPLLPPQTLAGSLLEVQDDATGDVGASSAASISHSRGGKEPVAASPRQEEASKAANDGDLARLLALINVQDPVALRFIYFRRKLQLGMISRLNPPALGPGSLLHNGRRRRGKLGLIFHQQVEKHHDKRPKKRHVETASLEFPSCKKRRTSKLLYAELRKNVLRYVVTDLKEDLFKEFLQEYL</sequence>
<dbReference type="Gene3D" id="2.30.30.140">
    <property type="match status" value="1"/>
</dbReference>
<dbReference type="OrthoDB" id="161570at2759"/>
<dbReference type="EMBL" id="AZIL01001305">
    <property type="protein sequence ID" value="EWM24325.1"/>
    <property type="molecule type" value="Genomic_DNA"/>
</dbReference>
<feature type="compositionally biased region" description="Polar residues" evidence="1">
    <location>
        <begin position="46"/>
        <end position="59"/>
    </location>
</feature>
<comment type="caution">
    <text evidence="2">The sequence shown here is derived from an EMBL/GenBank/DDBJ whole genome shotgun (WGS) entry which is preliminary data.</text>
</comment>
<dbReference type="InterPro" id="IPR036770">
    <property type="entry name" value="Ankyrin_rpt-contain_sf"/>
</dbReference>
<evidence type="ECO:0000313" key="3">
    <source>
        <dbReference type="Proteomes" id="UP000019335"/>
    </source>
</evidence>
<dbReference type="AlphaFoldDB" id="W7TB54"/>
<dbReference type="Proteomes" id="UP000019335">
    <property type="component" value="Chromosome 14"/>
</dbReference>
<feature type="region of interest" description="Disordered" evidence="1">
    <location>
        <begin position="456"/>
        <end position="486"/>
    </location>
</feature>
<reference evidence="2 3" key="1">
    <citation type="journal article" date="2014" name="Mol. Plant">
        <title>Chromosome Scale Genome Assembly and Transcriptome Profiling of Nannochloropsis gaditana in Nitrogen Depletion.</title>
        <authorList>
            <person name="Corteggiani Carpinelli E."/>
            <person name="Telatin A."/>
            <person name="Vitulo N."/>
            <person name="Forcato C."/>
            <person name="D'Angelo M."/>
            <person name="Schiavon R."/>
            <person name="Vezzi A."/>
            <person name="Giacometti G.M."/>
            <person name="Morosinotto T."/>
            <person name="Valle G."/>
        </authorList>
    </citation>
    <scope>NUCLEOTIDE SEQUENCE [LARGE SCALE GENOMIC DNA]</scope>
    <source>
        <strain evidence="2 3">B-31</strain>
    </source>
</reference>
<evidence type="ECO:0000313" key="2">
    <source>
        <dbReference type="EMBL" id="EWM24325.1"/>
    </source>
</evidence>
<dbReference type="Gene3D" id="1.25.40.20">
    <property type="entry name" value="Ankyrin repeat-containing domain"/>
    <property type="match status" value="1"/>
</dbReference>
<organism evidence="2 3">
    <name type="scientific">Nannochloropsis gaditana</name>
    <dbReference type="NCBI Taxonomy" id="72520"/>
    <lineage>
        <taxon>Eukaryota</taxon>
        <taxon>Sar</taxon>
        <taxon>Stramenopiles</taxon>
        <taxon>Ochrophyta</taxon>
        <taxon>Eustigmatophyceae</taxon>
        <taxon>Eustigmatales</taxon>
        <taxon>Monodopsidaceae</taxon>
        <taxon>Nannochloropsis</taxon>
    </lineage>
</organism>
<dbReference type="InterPro" id="IPR002110">
    <property type="entry name" value="Ankyrin_rpt"/>
</dbReference>
<keyword evidence="3" id="KW-1185">Reference proteome</keyword>
<feature type="region of interest" description="Disordered" evidence="1">
    <location>
        <begin position="1"/>
        <end position="85"/>
    </location>
</feature>
<evidence type="ECO:0000256" key="1">
    <source>
        <dbReference type="SAM" id="MobiDB-lite"/>
    </source>
</evidence>
<accession>W7TB54</accession>
<dbReference type="SMART" id="SM00248">
    <property type="entry name" value="ANK"/>
    <property type="match status" value="2"/>
</dbReference>
<dbReference type="CDD" id="cd20104">
    <property type="entry name" value="MBT_PHF20L1-like"/>
    <property type="match status" value="1"/>
</dbReference>
<dbReference type="SUPFAM" id="SSF63748">
    <property type="entry name" value="Tudor/PWWP/MBT"/>
    <property type="match status" value="1"/>
</dbReference>